<keyword evidence="3" id="KW-1185">Reference proteome</keyword>
<dbReference type="GO" id="GO:0004333">
    <property type="term" value="F:fumarate hydratase activity"/>
    <property type="evidence" value="ECO:0007669"/>
    <property type="project" value="InterPro"/>
</dbReference>
<reference evidence="2" key="1">
    <citation type="journal article" date="2023" name="Nat. Commun.">
        <title>Diploid and tetraploid genomes of Acorus and the evolution of monocots.</title>
        <authorList>
            <person name="Ma L."/>
            <person name="Liu K.W."/>
            <person name="Li Z."/>
            <person name="Hsiao Y.Y."/>
            <person name="Qi Y."/>
            <person name="Fu T."/>
            <person name="Tang G.D."/>
            <person name="Zhang D."/>
            <person name="Sun W.H."/>
            <person name="Liu D.K."/>
            <person name="Li Y."/>
            <person name="Chen G.Z."/>
            <person name="Liu X.D."/>
            <person name="Liao X.Y."/>
            <person name="Jiang Y.T."/>
            <person name="Yu X."/>
            <person name="Hao Y."/>
            <person name="Huang J."/>
            <person name="Zhao X.W."/>
            <person name="Ke S."/>
            <person name="Chen Y.Y."/>
            <person name="Wu W.L."/>
            <person name="Hsu J.L."/>
            <person name="Lin Y.F."/>
            <person name="Huang M.D."/>
            <person name="Li C.Y."/>
            <person name="Huang L."/>
            <person name="Wang Z.W."/>
            <person name="Zhao X."/>
            <person name="Zhong W.Y."/>
            <person name="Peng D.H."/>
            <person name="Ahmad S."/>
            <person name="Lan S."/>
            <person name="Zhang J.S."/>
            <person name="Tsai W.C."/>
            <person name="Van de Peer Y."/>
            <person name="Liu Z.J."/>
        </authorList>
    </citation>
    <scope>NUCLEOTIDE SEQUENCE</scope>
    <source>
        <strain evidence="2">CP</strain>
    </source>
</reference>
<dbReference type="Gene3D" id="1.20.200.10">
    <property type="entry name" value="Fumarase/aspartase (Central domain)"/>
    <property type="match status" value="1"/>
</dbReference>
<dbReference type="AlphaFoldDB" id="A0AAV9F3H1"/>
<dbReference type="SUPFAM" id="SSF48557">
    <property type="entry name" value="L-aspartase-like"/>
    <property type="match status" value="1"/>
</dbReference>
<dbReference type="GO" id="GO:0006106">
    <property type="term" value="P:fumarate metabolic process"/>
    <property type="evidence" value="ECO:0007669"/>
    <property type="project" value="InterPro"/>
</dbReference>
<dbReference type="InterPro" id="IPR008948">
    <property type="entry name" value="L-Aspartase-like"/>
</dbReference>
<dbReference type="PANTHER" id="PTHR11444:SF26">
    <property type="entry name" value="FUMARATE HYDRATASE"/>
    <property type="match status" value="1"/>
</dbReference>
<dbReference type="Pfam" id="PF00206">
    <property type="entry name" value="Lyase_1"/>
    <property type="match status" value="1"/>
</dbReference>
<protein>
    <submittedName>
        <fullName evidence="2">Laccase-10</fullName>
    </submittedName>
</protein>
<dbReference type="InterPro" id="IPR022761">
    <property type="entry name" value="Fumarate_lyase_N"/>
</dbReference>
<feature type="domain" description="Fumarate lyase N-terminal" evidence="1">
    <location>
        <begin position="6"/>
        <end position="47"/>
    </location>
</feature>
<evidence type="ECO:0000313" key="3">
    <source>
        <dbReference type="Proteomes" id="UP001180020"/>
    </source>
</evidence>
<dbReference type="Proteomes" id="UP001180020">
    <property type="component" value="Unassembled WGS sequence"/>
</dbReference>
<organism evidence="2 3">
    <name type="scientific">Acorus calamus</name>
    <name type="common">Sweet flag</name>
    <dbReference type="NCBI Taxonomy" id="4465"/>
    <lineage>
        <taxon>Eukaryota</taxon>
        <taxon>Viridiplantae</taxon>
        <taxon>Streptophyta</taxon>
        <taxon>Embryophyta</taxon>
        <taxon>Tracheophyta</taxon>
        <taxon>Spermatophyta</taxon>
        <taxon>Magnoliopsida</taxon>
        <taxon>Liliopsida</taxon>
        <taxon>Acoraceae</taxon>
        <taxon>Acorus</taxon>
    </lineage>
</organism>
<evidence type="ECO:0000313" key="2">
    <source>
        <dbReference type="EMBL" id="KAK1319754.1"/>
    </source>
</evidence>
<dbReference type="PANTHER" id="PTHR11444">
    <property type="entry name" value="ASPARTATEAMMONIA/ARGININOSUCCINATE/ADENYLOSUCCINATE LYASE"/>
    <property type="match status" value="1"/>
</dbReference>
<dbReference type="EMBL" id="JAUJYO010000004">
    <property type="protein sequence ID" value="KAK1319754.1"/>
    <property type="molecule type" value="Genomic_DNA"/>
</dbReference>
<gene>
    <name evidence="2" type="primary">LAC10</name>
    <name evidence="2" type="ORF">QJS10_CPB04g00002</name>
</gene>
<comment type="caution">
    <text evidence="2">The sequence shown here is derived from an EMBL/GenBank/DDBJ whole genome shotgun (WGS) entry which is preliminary data.</text>
</comment>
<name>A0AAV9F3H1_ACOCL</name>
<sequence length="181" mass="20783">MPIWSNIEKRYLEFKDIIKIGRTHTQDATPLTLGQDFSGYSTQTTNVLLETHSSYNATFLMEVCPYATGLGTFDNTTTAAILEYDHHPNRRYHIKQLPLMRPKLPSLNDSAFATSFVSKFRSLNQLQVPVHVDNRFFFTEFVIGDREGEGNRKQDQLSQSSIVETVPHNPRPHVELRMAVR</sequence>
<dbReference type="InterPro" id="IPR005677">
    <property type="entry name" value="Fum_hydII"/>
</dbReference>
<accession>A0AAV9F3H1</accession>
<reference evidence="2" key="2">
    <citation type="submission" date="2023-06" db="EMBL/GenBank/DDBJ databases">
        <authorList>
            <person name="Ma L."/>
            <person name="Liu K.-W."/>
            <person name="Li Z."/>
            <person name="Hsiao Y.-Y."/>
            <person name="Qi Y."/>
            <person name="Fu T."/>
            <person name="Tang G."/>
            <person name="Zhang D."/>
            <person name="Sun W.-H."/>
            <person name="Liu D.-K."/>
            <person name="Li Y."/>
            <person name="Chen G.-Z."/>
            <person name="Liu X.-D."/>
            <person name="Liao X.-Y."/>
            <person name="Jiang Y.-T."/>
            <person name="Yu X."/>
            <person name="Hao Y."/>
            <person name="Huang J."/>
            <person name="Zhao X.-W."/>
            <person name="Ke S."/>
            <person name="Chen Y.-Y."/>
            <person name="Wu W.-L."/>
            <person name="Hsu J.-L."/>
            <person name="Lin Y.-F."/>
            <person name="Huang M.-D."/>
            <person name="Li C.-Y."/>
            <person name="Huang L."/>
            <person name="Wang Z.-W."/>
            <person name="Zhao X."/>
            <person name="Zhong W.-Y."/>
            <person name="Peng D.-H."/>
            <person name="Ahmad S."/>
            <person name="Lan S."/>
            <person name="Zhang J.-S."/>
            <person name="Tsai W.-C."/>
            <person name="Van De Peer Y."/>
            <person name="Liu Z.-J."/>
        </authorList>
    </citation>
    <scope>NUCLEOTIDE SEQUENCE</scope>
    <source>
        <strain evidence="2">CP</strain>
        <tissue evidence="2">Leaves</tissue>
    </source>
</reference>
<evidence type="ECO:0000259" key="1">
    <source>
        <dbReference type="Pfam" id="PF00206"/>
    </source>
</evidence>
<proteinExistence type="predicted"/>